<evidence type="ECO:0000313" key="1">
    <source>
        <dbReference type="EMBL" id="KAK0301751.1"/>
    </source>
</evidence>
<feature type="non-terminal residue" evidence="1">
    <location>
        <position position="131"/>
    </location>
</feature>
<evidence type="ECO:0000313" key="2">
    <source>
        <dbReference type="Proteomes" id="UP001168146"/>
    </source>
</evidence>
<gene>
    <name evidence="1" type="ORF">LTR82_018134</name>
</gene>
<dbReference type="EMBL" id="JASUXU010000273">
    <property type="protein sequence ID" value="KAK0301751.1"/>
    <property type="molecule type" value="Genomic_DNA"/>
</dbReference>
<protein>
    <recommendedName>
        <fullName evidence="3">NB-ARC domain-containing protein</fullName>
    </recommendedName>
</protein>
<dbReference type="Proteomes" id="UP001168146">
    <property type="component" value="Unassembled WGS sequence"/>
</dbReference>
<dbReference type="AlphaFoldDB" id="A0AAN6F2V1"/>
<proteinExistence type="predicted"/>
<dbReference type="InterPro" id="IPR027417">
    <property type="entry name" value="P-loop_NTPase"/>
</dbReference>
<organism evidence="1 2">
    <name type="scientific">Friedmanniomyces endolithicus</name>
    <dbReference type="NCBI Taxonomy" id="329885"/>
    <lineage>
        <taxon>Eukaryota</taxon>
        <taxon>Fungi</taxon>
        <taxon>Dikarya</taxon>
        <taxon>Ascomycota</taxon>
        <taxon>Pezizomycotina</taxon>
        <taxon>Dothideomycetes</taxon>
        <taxon>Dothideomycetidae</taxon>
        <taxon>Mycosphaerellales</taxon>
        <taxon>Teratosphaeriaceae</taxon>
        <taxon>Friedmanniomyces</taxon>
    </lineage>
</organism>
<comment type="caution">
    <text evidence="1">The sequence shown here is derived from an EMBL/GenBank/DDBJ whole genome shotgun (WGS) entry which is preliminary data.</text>
</comment>
<evidence type="ECO:0008006" key="3">
    <source>
        <dbReference type="Google" id="ProtNLM"/>
    </source>
</evidence>
<reference evidence="1" key="1">
    <citation type="submission" date="2021-12" db="EMBL/GenBank/DDBJ databases">
        <title>Black yeast isolated from Biological Soil Crust.</title>
        <authorList>
            <person name="Kurbessoian T."/>
        </authorList>
    </citation>
    <scope>NUCLEOTIDE SEQUENCE</scope>
    <source>
        <strain evidence="1">CCFEE 5208</strain>
    </source>
</reference>
<sequence>MQSTLASVKTWLEGQEGRWLLMYDNADSLDDESGPYFIDLQHYLPDASGVEIIVTTRSQTATGMTELAAIEVGKLAAAEAADMFVCCSKLGDAAGAVREETALIVAELDYLALVVTLAGAYVAATPRICSN</sequence>
<name>A0AAN6F2V1_9PEZI</name>
<accession>A0AAN6F2V1</accession>
<dbReference type="Gene3D" id="3.40.50.300">
    <property type="entry name" value="P-loop containing nucleotide triphosphate hydrolases"/>
    <property type="match status" value="1"/>
</dbReference>